<dbReference type="AlphaFoldDB" id="A0A8X7TDV9"/>
<dbReference type="EMBL" id="JABWAB010000001">
    <property type="protein sequence ID" value="KAF6059804.1"/>
    <property type="molecule type" value="Genomic_DNA"/>
</dbReference>
<accession>A0A8X7TDV9</accession>
<evidence type="ECO:0000313" key="2">
    <source>
        <dbReference type="Proteomes" id="UP000590412"/>
    </source>
</evidence>
<name>A0A8X7TDV9_CANPA</name>
<sequence>MHWRNVQYFHAPKAYQYSTRWFPDINLPMNELDDESPKLLNLSLAELSEFSLSNLKALQLKSHQTLQSLDVGSINERLSHIKSTAPLFFNLSKDSVDWWIDAPSPYNAHPQMILMNKSSPTLPSDTLGYHFWRSPNAVSKSNRMWFLISRGRRK</sequence>
<dbReference type="Proteomes" id="UP000590412">
    <property type="component" value="Unassembled WGS sequence"/>
</dbReference>
<gene>
    <name evidence="1" type="ORF">FOB60_001386</name>
</gene>
<comment type="caution">
    <text evidence="1">The sequence shown here is derived from an EMBL/GenBank/DDBJ whole genome shotgun (WGS) entry which is preliminary data.</text>
</comment>
<protein>
    <submittedName>
        <fullName evidence="1">Uncharacterized protein</fullName>
    </submittedName>
</protein>
<evidence type="ECO:0000313" key="1">
    <source>
        <dbReference type="EMBL" id="KAF6059804.1"/>
    </source>
</evidence>
<reference evidence="1" key="1">
    <citation type="submission" date="2020-03" db="EMBL/GenBank/DDBJ databases">
        <title>FDA dAtabase for Regulatory Grade micrObial Sequences (FDA-ARGOS): Supporting development and validation of Infectious Disease Dx tests.</title>
        <authorList>
            <person name="Campos J."/>
            <person name="Goldberg B."/>
            <person name="Tallon L."/>
            <person name="Sadzewicz L."/>
            <person name="Vavikolanu K."/>
            <person name="Mehta A."/>
            <person name="Aluvathingal J."/>
            <person name="Nadendla S."/>
            <person name="Nandy P."/>
            <person name="Geyer C."/>
            <person name="Yan Y."/>
            <person name="Sichtig H."/>
        </authorList>
    </citation>
    <scope>NUCLEOTIDE SEQUENCE [LARGE SCALE GENOMIC DNA]</scope>
    <source>
        <strain evidence="1">FDAARGOS_652</strain>
    </source>
</reference>
<proteinExistence type="predicted"/>
<organism evidence="1 2">
    <name type="scientific">Candida parapsilosis</name>
    <name type="common">Yeast</name>
    <dbReference type="NCBI Taxonomy" id="5480"/>
    <lineage>
        <taxon>Eukaryota</taxon>
        <taxon>Fungi</taxon>
        <taxon>Dikarya</taxon>
        <taxon>Ascomycota</taxon>
        <taxon>Saccharomycotina</taxon>
        <taxon>Pichiomycetes</taxon>
        <taxon>Debaryomycetaceae</taxon>
        <taxon>Candida/Lodderomyces clade</taxon>
        <taxon>Candida</taxon>
    </lineage>
</organism>